<feature type="compositionally biased region" description="Low complexity" evidence="1">
    <location>
        <begin position="1577"/>
        <end position="1592"/>
    </location>
</feature>
<dbReference type="GeneID" id="8578692"/>
<proteinExistence type="predicted"/>
<evidence type="ECO:0000313" key="4">
    <source>
        <dbReference type="WormBase" id="CBG23414"/>
    </source>
</evidence>
<reference evidence="2 3" key="1">
    <citation type="journal article" date="2003" name="PLoS Biol.">
        <title>The genome sequence of Caenorhabditis briggsae: a platform for comparative genomics.</title>
        <authorList>
            <person name="Stein L.D."/>
            <person name="Bao Z."/>
            <person name="Blasiar D."/>
            <person name="Blumenthal T."/>
            <person name="Brent M.R."/>
            <person name="Chen N."/>
            <person name="Chinwalla A."/>
            <person name="Clarke L."/>
            <person name="Clee C."/>
            <person name="Coghlan A."/>
            <person name="Coulson A."/>
            <person name="D'Eustachio P."/>
            <person name="Fitch D.H."/>
            <person name="Fulton L.A."/>
            <person name="Fulton R.E."/>
            <person name="Griffiths-Jones S."/>
            <person name="Harris T.W."/>
            <person name="Hillier L.W."/>
            <person name="Kamath R."/>
            <person name="Kuwabara P.E."/>
            <person name="Mardis E.R."/>
            <person name="Marra M.A."/>
            <person name="Miner T.L."/>
            <person name="Minx P."/>
            <person name="Mullikin J.C."/>
            <person name="Plumb R.W."/>
            <person name="Rogers J."/>
            <person name="Schein J.E."/>
            <person name="Sohrmann M."/>
            <person name="Spieth J."/>
            <person name="Stajich J.E."/>
            <person name="Wei C."/>
            <person name="Willey D."/>
            <person name="Wilson R.K."/>
            <person name="Durbin R."/>
            <person name="Waterston R.H."/>
        </authorList>
    </citation>
    <scope>NUCLEOTIDE SEQUENCE [LARGE SCALE GENOMIC DNA]</scope>
    <source>
        <strain evidence="2 3">AF16</strain>
    </source>
</reference>
<feature type="compositionally biased region" description="Polar residues" evidence="1">
    <location>
        <begin position="1509"/>
        <end position="1524"/>
    </location>
</feature>
<dbReference type="Proteomes" id="UP000008549">
    <property type="component" value="Unassembled WGS sequence"/>
</dbReference>
<dbReference type="CTD" id="8578692"/>
<feature type="compositionally biased region" description="Polar residues" evidence="1">
    <location>
        <begin position="1434"/>
        <end position="1456"/>
    </location>
</feature>
<dbReference type="HOGENOM" id="CLU_001014_0_0_1"/>
<dbReference type="InParanoid" id="A8Y3Z3"/>
<organism evidence="2 3">
    <name type="scientific">Caenorhabditis briggsae</name>
    <dbReference type="NCBI Taxonomy" id="6238"/>
    <lineage>
        <taxon>Eukaryota</taxon>
        <taxon>Metazoa</taxon>
        <taxon>Ecdysozoa</taxon>
        <taxon>Nematoda</taxon>
        <taxon>Chromadorea</taxon>
        <taxon>Rhabditida</taxon>
        <taxon>Rhabditina</taxon>
        <taxon>Rhabditomorpha</taxon>
        <taxon>Rhabditoidea</taxon>
        <taxon>Rhabditidae</taxon>
        <taxon>Peloderinae</taxon>
        <taxon>Caenorhabditis</taxon>
    </lineage>
</organism>
<dbReference type="KEGG" id="cbr:CBG_23414"/>
<feature type="region of interest" description="Disordered" evidence="1">
    <location>
        <begin position="1163"/>
        <end position="1190"/>
    </location>
</feature>
<dbReference type="eggNOG" id="ENOG502TKKA">
    <property type="taxonomic scope" value="Eukaryota"/>
</dbReference>
<evidence type="ECO:0000256" key="1">
    <source>
        <dbReference type="SAM" id="MobiDB-lite"/>
    </source>
</evidence>
<feature type="region of interest" description="Disordered" evidence="1">
    <location>
        <begin position="1003"/>
        <end position="1024"/>
    </location>
</feature>
<feature type="compositionally biased region" description="Basic and acidic residues" evidence="1">
    <location>
        <begin position="1176"/>
        <end position="1187"/>
    </location>
</feature>
<sequence length="1631" mass="183432">MDSSSIFKPYCTYECIRGDKQSVIKNSIGRQLPYIINFKNSTCQVFDVDLERITHAYTFPDGCILIDVDYFPTTDGRFGFLIGVEDSNMIWGSEHFIAALSIVPDSPTMAITGLMEIPNRITVVKTLFSNVDMKEGKENGSLGLHHRLLEWPHVIAIGCKSTKCYLTSLMKGNTPKENSTVQIPKKRMLDLLAGFVNDDIFTYSCDDGAYREYPTSGVYVSALALMPRSRTLLVGLSMGGILAASLNPSNQMELLELRHDRLIHEIAPMEPEDDPDKYEYFIAAVDRSSNHSIMIQLWRGSFIKDGVVDSEKYNGVKFHVTLEHKIRFGERWLSVKTIVSERGSSDGLVQRRRNDSSMDCSVLNTTQNFGCTSNRSNVFLAYERLAAQTSSTGLPTFVVEASIFDIDAWYYKRVPGRVVPDNSVLRQCPFMSCIRSEISSLHVNDIGILTLDSTSMSRFNSMISDADQLFYPSSMSYGLVFVAENNRISWMKIQSIQETILEKCSEKLPWIIRSPELMASHIIAAGLIRKSILTGSPNASASESIGDDQTMPMNIRVVLNAMMYYGKIEEFTGLIKKTDLSDKIKIEVADWAFFEAVDYKRIISDRTVSLFQGSTCSLSPLAEETVNQGIKLFRIVYEYIKSCSIRVADAARLRSVAHSVKCMLNHTKLVSRFINVGIVPVNHQDQQSMRQMHEQRKRSALINRTALPVQVAVRNMHRLASGAQFWNDSPHDNWYPPTPLDLLESVLNLAIPERIKREVVIQYIYDWLRANPYHSEKTDNQLALEIIKVMTNQMLEVDLEKIYFAMDQEKSVLKENAKERSSEKISDKNIFSMDEEGITYEQLWRGEAYMSATVKQTDIEKFKQRMNSQSEKDKKVPTFDPETEKFYQAFLFENQRYDLMSSEAIESHQLLSNFIPATIHKNKKTASQKSSKEREIERSVKEMFEKQQKKDEESMPEMFATVDKNGRKRRSEANEMGTSPTTFVPPVSLFMHPNLIKTAKRIQQREPEKVQENENHEPETSAKNCTLSQMIATPARYYKRPVEPIDMASPTETQKLPILPKQNSILKTAKALQSPSRGRIRFHASVRKGINDSIEAVEDEPNDLEENPSETPKINFAIIEDDEEADTLTVRRSRSISKPNETEKVEAELFEVLDELKEQTLEAQMDEEESHASTVIREKQMDQDTVDKVSPSEIQVQNAQLQNINADIVPGEVVESVEMEYGEPEWDGIERSFEVQKDEDCELSSPLKLPSFEEDTAAVEMETDPAQDIALDRTFEVQEDEETHPLGDAELSYDSNTFVVRRDEESVVQKPSSENAEDVERPPSANTRSKVRSREVQSRSVTPVDVGNETSGTKSAVDNDQVSPEKPKTKGKSLSRSSSVTRSSSRTRTRCNTENEQKQEDETTKTLSTGRITRSRTNSRSQTPARQPDKIATSVHQPSSETTTATNGENSNNAIATPSKRGTRRTPARSSSVAPESATPNVSAKKPTRVVSAPTTPRRAGKPAVVESGSVQSATKKSAVTKNITRLPVVPEETSSEEPAKRSRGRSRTATLKAIPESGEGEQAMTTPKRGRPRNNSTSSATAASSSAPTTPKRGRKPAAAVPTLEEVTEEPEQEQSNSVRRSARRLQQKP</sequence>
<feature type="compositionally biased region" description="Basic residues" evidence="1">
    <location>
        <begin position="1622"/>
        <end position="1631"/>
    </location>
</feature>
<feature type="region of interest" description="Disordered" evidence="1">
    <location>
        <begin position="1302"/>
        <end position="1631"/>
    </location>
</feature>
<name>A8Y3Z3_CAEBR</name>
<evidence type="ECO:0000313" key="2">
    <source>
        <dbReference type="EMBL" id="CAP39612.2"/>
    </source>
</evidence>
<feature type="compositionally biased region" description="Polar residues" evidence="1">
    <location>
        <begin position="1468"/>
        <end position="1482"/>
    </location>
</feature>
<dbReference type="EMBL" id="HE601533">
    <property type="protein sequence ID" value="CAP39612.2"/>
    <property type="molecule type" value="Genomic_DNA"/>
</dbReference>
<feature type="compositionally biased region" description="Polar residues" evidence="1">
    <location>
        <begin position="1348"/>
        <end position="1362"/>
    </location>
</feature>
<evidence type="ECO:0000313" key="3">
    <source>
        <dbReference type="Proteomes" id="UP000008549"/>
    </source>
</evidence>
<feature type="compositionally biased region" description="Basic and acidic residues" evidence="1">
    <location>
        <begin position="1391"/>
        <end position="1404"/>
    </location>
</feature>
<accession>A8Y3Z3</accession>
<dbReference type="WormBase" id="CBG23414">
    <property type="protein sequence ID" value="CBP43614"/>
    <property type="gene ID" value="WBGene00041775"/>
</dbReference>
<feature type="compositionally biased region" description="Basic and acidic residues" evidence="1">
    <location>
        <begin position="1003"/>
        <end position="1020"/>
    </location>
</feature>
<protein>
    <submittedName>
        <fullName evidence="2">Protein CBG23414</fullName>
    </submittedName>
</protein>
<gene>
    <name evidence="2 4" type="ORF">CBG23414</name>
    <name evidence="2" type="ORF">CBG_23414</name>
</gene>
<keyword evidence="3" id="KW-1185">Reference proteome</keyword>
<feature type="region of interest" description="Disordered" evidence="1">
    <location>
        <begin position="963"/>
        <end position="987"/>
    </location>
</feature>
<feature type="compositionally biased region" description="Low complexity" evidence="1">
    <location>
        <begin position="1374"/>
        <end position="1386"/>
    </location>
</feature>
<reference evidence="2 3" key="2">
    <citation type="journal article" date="2011" name="PLoS Genet.">
        <title>Caenorhabditis briggsae recombinant inbred line genotypes reveal inter-strain incompatibility and the evolution of recombination.</title>
        <authorList>
            <person name="Ross J.A."/>
            <person name="Koboldt D.C."/>
            <person name="Staisch J.E."/>
            <person name="Chamberlin H.M."/>
            <person name="Gupta B.P."/>
            <person name="Miller R.D."/>
            <person name="Baird S.E."/>
            <person name="Haag E.S."/>
        </authorList>
    </citation>
    <scope>NUCLEOTIDE SEQUENCE [LARGE SCALE GENOMIC DNA]</scope>
    <source>
        <strain evidence="2 3">AF16</strain>
    </source>
</reference>
<dbReference type="OMA" id="WLSVKTI"/>
<feature type="compositionally biased region" description="Polar residues" evidence="1">
    <location>
        <begin position="1405"/>
        <end position="1425"/>
    </location>
</feature>
<dbReference type="RefSeq" id="XP_045097754.1">
    <property type="nucleotide sequence ID" value="XM_045237424.1"/>
</dbReference>
<dbReference type="STRING" id="6238.A8Y3Z3"/>